<dbReference type="PANTHER" id="PTHR48079">
    <property type="entry name" value="PROTEIN YEEZ"/>
    <property type="match status" value="1"/>
</dbReference>
<feature type="compositionally biased region" description="Basic and acidic residues" evidence="1">
    <location>
        <begin position="172"/>
        <end position="184"/>
    </location>
</feature>
<name>A0A426V375_9ACTN</name>
<dbReference type="GO" id="GO:0004029">
    <property type="term" value="F:aldehyde dehydrogenase (NAD+) activity"/>
    <property type="evidence" value="ECO:0007669"/>
    <property type="project" value="TreeGrafter"/>
</dbReference>
<evidence type="ECO:0000259" key="2">
    <source>
        <dbReference type="Pfam" id="PF04321"/>
    </source>
</evidence>
<keyword evidence="4" id="KW-1185">Reference proteome</keyword>
<protein>
    <submittedName>
        <fullName evidence="3">SDR family NAD(P)-dependent oxidoreductase</fullName>
    </submittedName>
</protein>
<dbReference type="EMBL" id="RSEB01000001">
    <property type="protein sequence ID" value="RRS01291.1"/>
    <property type="molecule type" value="Genomic_DNA"/>
</dbReference>
<dbReference type="InterPro" id="IPR051783">
    <property type="entry name" value="NAD(P)-dependent_oxidoreduct"/>
</dbReference>
<gene>
    <name evidence="3" type="ORF">EIW28_00470</name>
</gene>
<dbReference type="Proteomes" id="UP000277256">
    <property type="component" value="Unassembled WGS sequence"/>
</dbReference>
<dbReference type="Pfam" id="PF04321">
    <property type="entry name" value="RmlD_sub_bind"/>
    <property type="match status" value="1"/>
</dbReference>
<dbReference type="GO" id="GO:0005737">
    <property type="term" value="C:cytoplasm"/>
    <property type="evidence" value="ECO:0007669"/>
    <property type="project" value="TreeGrafter"/>
</dbReference>
<dbReference type="OrthoDB" id="9808276at2"/>
<comment type="caution">
    <text evidence="3">The sequence shown here is derived from an EMBL/GenBank/DDBJ whole genome shotgun (WGS) entry which is preliminary data.</text>
</comment>
<evidence type="ECO:0000313" key="4">
    <source>
        <dbReference type="Proteomes" id="UP000277256"/>
    </source>
</evidence>
<dbReference type="AlphaFoldDB" id="A0A426V375"/>
<feature type="domain" description="RmlD-like substrate binding" evidence="2">
    <location>
        <begin position="68"/>
        <end position="286"/>
    </location>
</feature>
<evidence type="ECO:0000256" key="1">
    <source>
        <dbReference type="SAM" id="MobiDB-lite"/>
    </source>
</evidence>
<sequence length="335" mass="35803">MQTGLIIDCEPSGLRRSAAGPVRPGSVRAAGRRPGAAGRGRILEGAGRGRRGAAKGDRVTDQAESSVLLFGCGKVGVRLGERLAASGRRVVAVRRRVEALPPSFTGIALDYRRPFTAALPHVDSVVVTLTPDRSEADAPDLVSPLRRLAAALPARPRRVILVSSTGVFAGDPRTRPLTEADEPRPASGRAQALLDSENEARRRFGAVVLRPAGIYGPGREHLIRQVARGVPIDRNRRTNRIHETDLVRTLHELLRTPSPPSTLHAVDGRPATRGEVADHIARLLHVPPPPALDTEPSGHVLSGARLASFLGALRYPDYRSGYAEIVAAGDAGRWV</sequence>
<proteinExistence type="predicted"/>
<dbReference type="InterPro" id="IPR029903">
    <property type="entry name" value="RmlD-like-bd"/>
</dbReference>
<dbReference type="InterPro" id="IPR036291">
    <property type="entry name" value="NAD(P)-bd_dom_sf"/>
</dbReference>
<reference evidence="3 4" key="1">
    <citation type="submission" date="2018-12" db="EMBL/GenBank/DDBJ databases">
        <title>Glycomyces sp. YIM 121974 draft genome.</title>
        <authorList>
            <person name="Li Q."/>
        </authorList>
    </citation>
    <scope>NUCLEOTIDE SEQUENCE [LARGE SCALE GENOMIC DNA]</scope>
    <source>
        <strain evidence="3 4">YIM 121974</strain>
    </source>
</reference>
<dbReference type="SUPFAM" id="SSF51735">
    <property type="entry name" value="NAD(P)-binding Rossmann-fold domains"/>
    <property type="match status" value="1"/>
</dbReference>
<feature type="compositionally biased region" description="Low complexity" evidence="1">
    <location>
        <begin position="22"/>
        <end position="45"/>
    </location>
</feature>
<accession>A0A426V375</accession>
<dbReference type="PANTHER" id="PTHR48079:SF6">
    <property type="entry name" value="NAD(P)-BINDING DOMAIN-CONTAINING PROTEIN-RELATED"/>
    <property type="match status" value="1"/>
</dbReference>
<evidence type="ECO:0000313" key="3">
    <source>
        <dbReference type="EMBL" id="RRS01291.1"/>
    </source>
</evidence>
<dbReference type="Gene3D" id="3.40.50.720">
    <property type="entry name" value="NAD(P)-binding Rossmann-like Domain"/>
    <property type="match status" value="1"/>
</dbReference>
<organism evidence="3 4">
    <name type="scientific">Glycomyces terrestris</name>
    <dbReference type="NCBI Taxonomy" id="2493553"/>
    <lineage>
        <taxon>Bacteria</taxon>
        <taxon>Bacillati</taxon>
        <taxon>Actinomycetota</taxon>
        <taxon>Actinomycetes</taxon>
        <taxon>Glycomycetales</taxon>
        <taxon>Glycomycetaceae</taxon>
        <taxon>Glycomyces</taxon>
    </lineage>
</organism>
<feature type="region of interest" description="Disordered" evidence="1">
    <location>
        <begin position="16"/>
        <end position="58"/>
    </location>
</feature>
<feature type="region of interest" description="Disordered" evidence="1">
    <location>
        <begin position="171"/>
        <end position="194"/>
    </location>
</feature>